<gene>
    <name evidence="3" type="primary">frr</name>
    <name evidence="6" type="ORF">X929_05205</name>
</gene>
<name>A0A2K1P124_9BACT</name>
<dbReference type="GO" id="GO:0005737">
    <property type="term" value="C:cytoplasm"/>
    <property type="evidence" value="ECO:0007669"/>
    <property type="project" value="UniProtKB-SubCell"/>
</dbReference>
<reference evidence="6 7" key="1">
    <citation type="submission" date="2013-12" db="EMBL/GenBank/DDBJ databases">
        <title>Comparative genomics of Petrotoga isolates.</title>
        <authorList>
            <person name="Nesbo C.L."/>
            <person name="Charchuk R."/>
            <person name="Chow K."/>
        </authorList>
    </citation>
    <scope>NUCLEOTIDE SEQUENCE [LARGE SCALE GENOMIC DNA]</scope>
    <source>
        <strain evidence="6 7">DSM 13574</strain>
    </source>
</reference>
<accession>A0A2K1P124</accession>
<organism evidence="6 7">
    <name type="scientific">Petrotoga olearia DSM 13574</name>
    <dbReference type="NCBI Taxonomy" id="1122955"/>
    <lineage>
        <taxon>Bacteria</taxon>
        <taxon>Thermotogati</taxon>
        <taxon>Thermotogota</taxon>
        <taxon>Thermotogae</taxon>
        <taxon>Petrotogales</taxon>
        <taxon>Petrotogaceae</taxon>
        <taxon>Petrotoga</taxon>
    </lineage>
</organism>
<evidence type="ECO:0000256" key="1">
    <source>
        <dbReference type="ARBA" id="ARBA00005912"/>
    </source>
</evidence>
<dbReference type="HAMAP" id="MF_00040">
    <property type="entry name" value="RRF"/>
    <property type="match status" value="1"/>
</dbReference>
<dbReference type="GO" id="GO:0043023">
    <property type="term" value="F:ribosomal large subunit binding"/>
    <property type="evidence" value="ECO:0007669"/>
    <property type="project" value="TreeGrafter"/>
</dbReference>
<dbReference type="Gene3D" id="1.10.132.20">
    <property type="entry name" value="Ribosome-recycling factor"/>
    <property type="match status" value="1"/>
</dbReference>
<dbReference type="InterPro" id="IPR002661">
    <property type="entry name" value="Ribosome_recyc_fac"/>
</dbReference>
<dbReference type="PANTHER" id="PTHR20982:SF3">
    <property type="entry name" value="MITOCHONDRIAL RIBOSOME RECYCLING FACTOR PSEUDO 1"/>
    <property type="match status" value="1"/>
</dbReference>
<feature type="domain" description="Ribosome recycling factor" evidence="5">
    <location>
        <begin position="22"/>
        <end position="185"/>
    </location>
</feature>
<evidence type="ECO:0000256" key="4">
    <source>
        <dbReference type="SAM" id="Coils"/>
    </source>
</evidence>
<proteinExistence type="inferred from homology"/>
<dbReference type="InterPro" id="IPR023584">
    <property type="entry name" value="Ribosome_recyc_fac_dom"/>
</dbReference>
<dbReference type="CDD" id="cd00520">
    <property type="entry name" value="RRF"/>
    <property type="match status" value="1"/>
</dbReference>
<comment type="caution">
    <text evidence="6">The sequence shown here is derived from an EMBL/GenBank/DDBJ whole genome shotgun (WGS) entry which is preliminary data.</text>
</comment>
<keyword evidence="3" id="KW-0963">Cytoplasm</keyword>
<evidence type="ECO:0000313" key="7">
    <source>
        <dbReference type="Proteomes" id="UP000236434"/>
    </source>
</evidence>
<sequence length="187" mass="21640">MAKKSSYAKEAEEKMEKTIEHFEDELKKVRTGRPTTAIFEDIKVDYYGVPTPINQVATLTVGEERTVVITPWDKKMLEPIEKAINASNFGFHAINDGNVVRVSFPNPTIEERRKLVKAVKEMLEETKVALRNIRRDDIKKVKETKNDGSLSEDEAKKIEDEIQDILKEKEEEAEKIFQRKEKEIMES</sequence>
<dbReference type="SUPFAM" id="SSF55194">
    <property type="entry name" value="Ribosome recycling factor, RRF"/>
    <property type="match status" value="1"/>
</dbReference>
<evidence type="ECO:0000313" key="6">
    <source>
        <dbReference type="EMBL" id="PNR96472.1"/>
    </source>
</evidence>
<dbReference type="Proteomes" id="UP000236434">
    <property type="component" value="Unassembled WGS sequence"/>
</dbReference>
<dbReference type="NCBIfam" id="TIGR00496">
    <property type="entry name" value="frr"/>
    <property type="match status" value="1"/>
</dbReference>
<dbReference type="InterPro" id="IPR036191">
    <property type="entry name" value="RRF_sf"/>
</dbReference>
<protein>
    <recommendedName>
        <fullName evidence="3">Ribosome-recycling factor</fullName>
        <shortName evidence="3">RRF</shortName>
    </recommendedName>
    <alternativeName>
        <fullName evidence="3">Ribosome-releasing factor</fullName>
    </alternativeName>
</protein>
<dbReference type="OrthoDB" id="9804006at2"/>
<dbReference type="RefSeq" id="WP_103066962.1">
    <property type="nucleotide sequence ID" value="NZ_AZRL01000012.1"/>
</dbReference>
<dbReference type="Pfam" id="PF01765">
    <property type="entry name" value="RRF"/>
    <property type="match status" value="1"/>
</dbReference>
<evidence type="ECO:0000259" key="5">
    <source>
        <dbReference type="Pfam" id="PF01765"/>
    </source>
</evidence>
<dbReference type="FunFam" id="3.30.1360.40:FF:000001">
    <property type="entry name" value="Ribosome-recycling factor"/>
    <property type="match status" value="1"/>
</dbReference>
<dbReference type="EMBL" id="AZRL01000012">
    <property type="protein sequence ID" value="PNR96472.1"/>
    <property type="molecule type" value="Genomic_DNA"/>
</dbReference>
<keyword evidence="2 3" id="KW-0648">Protein biosynthesis</keyword>
<dbReference type="PANTHER" id="PTHR20982">
    <property type="entry name" value="RIBOSOME RECYCLING FACTOR"/>
    <property type="match status" value="1"/>
</dbReference>
<comment type="subcellular location">
    <subcellularLocation>
        <location evidence="3">Cytoplasm</location>
    </subcellularLocation>
</comment>
<dbReference type="AlphaFoldDB" id="A0A2K1P124"/>
<evidence type="ECO:0000256" key="2">
    <source>
        <dbReference type="ARBA" id="ARBA00022917"/>
    </source>
</evidence>
<comment type="similarity">
    <text evidence="1 3">Belongs to the RRF family.</text>
</comment>
<feature type="coiled-coil region" evidence="4">
    <location>
        <begin position="116"/>
        <end position="186"/>
    </location>
</feature>
<comment type="function">
    <text evidence="3">Responsible for the release of ribosomes from messenger RNA at the termination of protein biosynthesis. May increase the efficiency of translation by recycling ribosomes from one round of translation to another.</text>
</comment>
<dbReference type="Gene3D" id="3.30.1360.40">
    <property type="match status" value="1"/>
</dbReference>
<keyword evidence="4" id="KW-0175">Coiled coil</keyword>
<evidence type="ECO:0000256" key="3">
    <source>
        <dbReference type="HAMAP-Rule" id="MF_00040"/>
    </source>
</evidence>
<dbReference type="GO" id="GO:0006415">
    <property type="term" value="P:translational termination"/>
    <property type="evidence" value="ECO:0007669"/>
    <property type="project" value="UniProtKB-UniRule"/>
</dbReference>